<evidence type="ECO:0000313" key="1">
    <source>
        <dbReference type="EMBL" id="PZO37281.1"/>
    </source>
</evidence>
<proteinExistence type="predicted"/>
<reference evidence="1 2" key="1">
    <citation type="submission" date="2018-04" db="EMBL/GenBank/DDBJ databases">
        <authorList>
            <person name="Go L.Y."/>
            <person name="Mitchell J.A."/>
        </authorList>
    </citation>
    <scope>NUCLEOTIDE SEQUENCE [LARGE SCALE GENOMIC DNA]</scope>
    <source>
        <strain evidence="1">ULC066bin1</strain>
    </source>
</reference>
<sequence>MSNTASPDPEMLKKLLEPLLEDFIYWFDRAQKLLSNERLNFLDEADQQKLLERVENALKEVHVAIALFRVTGHQVGIDMLTMKPWHELLIECQAVGMRYYRNQAI</sequence>
<evidence type="ECO:0000313" key="2">
    <source>
        <dbReference type="Proteomes" id="UP000249467"/>
    </source>
</evidence>
<reference evidence="1 2" key="2">
    <citation type="submission" date="2018-06" db="EMBL/GenBank/DDBJ databases">
        <title>Metagenomic assembly of (sub)arctic Cyanobacteria and their associated microbiome from non-axenic cultures.</title>
        <authorList>
            <person name="Baurain D."/>
        </authorList>
    </citation>
    <scope>NUCLEOTIDE SEQUENCE [LARGE SCALE GENOMIC DNA]</scope>
    <source>
        <strain evidence="1">ULC066bin1</strain>
    </source>
</reference>
<comment type="caution">
    <text evidence="1">The sequence shown here is derived from an EMBL/GenBank/DDBJ whole genome shotgun (WGS) entry which is preliminary data.</text>
</comment>
<dbReference type="InterPro" id="IPR019728">
    <property type="entry name" value="DUF2605"/>
</dbReference>
<dbReference type="Pfam" id="PF10792">
    <property type="entry name" value="DUF2605"/>
    <property type="match status" value="1"/>
</dbReference>
<gene>
    <name evidence="1" type="ORF">DCF19_19045</name>
</gene>
<name>A0A2W4XNV0_9CYAN</name>
<dbReference type="EMBL" id="QBML01000032">
    <property type="protein sequence ID" value="PZO37281.1"/>
    <property type="molecule type" value="Genomic_DNA"/>
</dbReference>
<dbReference type="AlphaFoldDB" id="A0A2W4XNV0"/>
<accession>A0A2W4XNV0</accession>
<organism evidence="1 2">
    <name type="scientific">Pseudanabaena frigida</name>
    <dbReference type="NCBI Taxonomy" id="945775"/>
    <lineage>
        <taxon>Bacteria</taxon>
        <taxon>Bacillati</taxon>
        <taxon>Cyanobacteriota</taxon>
        <taxon>Cyanophyceae</taxon>
        <taxon>Pseudanabaenales</taxon>
        <taxon>Pseudanabaenaceae</taxon>
        <taxon>Pseudanabaena</taxon>
    </lineage>
</organism>
<protein>
    <submittedName>
        <fullName evidence="1">DUF2605 domain-containing protein</fullName>
    </submittedName>
</protein>
<dbReference type="Proteomes" id="UP000249467">
    <property type="component" value="Unassembled WGS sequence"/>
</dbReference>